<evidence type="ECO:0000313" key="2">
    <source>
        <dbReference type="EMBL" id="HHJ51904.1"/>
    </source>
</evidence>
<comment type="caution">
    <text evidence="2">The sequence shown here is derived from an EMBL/GenBank/DDBJ whole genome shotgun (WGS) entry which is preliminary data.</text>
</comment>
<feature type="non-terminal residue" evidence="2">
    <location>
        <position position="288"/>
    </location>
</feature>
<reference evidence="2" key="1">
    <citation type="journal article" date="2020" name="mSystems">
        <title>Genome- and Community-Level Interaction Insights into Carbon Utilization and Element Cycling Functions of Hydrothermarchaeota in Hydrothermal Sediment.</title>
        <authorList>
            <person name="Zhou Z."/>
            <person name="Liu Y."/>
            <person name="Xu W."/>
            <person name="Pan J."/>
            <person name="Luo Z.H."/>
            <person name="Li M."/>
        </authorList>
    </citation>
    <scope>NUCLEOTIDE SEQUENCE [LARGE SCALE GENOMIC DNA]</scope>
    <source>
        <strain evidence="2">HyVt-527</strain>
    </source>
</reference>
<gene>
    <name evidence="2" type="ORF">ENJ89_01805</name>
</gene>
<feature type="domain" description="Peptidoglycan beta-N-acetylmuramidase NamZ N-terminal" evidence="1">
    <location>
        <begin position="54"/>
        <end position="255"/>
    </location>
</feature>
<sequence>MIFSLALFACSPKLQQKTSSVTAIESTEPSPTRVVLGNENFLRNYLHLVKGKRVGLLTNPSGVDHRLRGTADVFAADSSINLVALFGPEHGIRGAIYAGEKVADETDPHTGLPVFSLYGKHRKPTPEMMDLVDVILVDIQDIGVRAYTYIYTMAKVMEAAAQAGKQVIVLDRPNPIGGAQVEGNLVQPDFYSFVGLYPIPYRHGMTIGELALLFNREYGIHCDLKVIPMLGWKRDMLWEDTGLPWVPTSPHVPHWETVLFMSATGTIGELHAVSEGVGYTSPFELIGA</sequence>
<dbReference type="PANTHER" id="PTHR42915:SF1">
    <property type="entry name" value="PEPTIDOGLYCAN BETA-N-ACETYLMURAMIDASE NAMZ"/>
    <property type="match status" value="1"/>
</dbReference>
<dbReference type="Proteomes" id="UP000886124">
    <property type="component" value="Unassembled WGS sequence"/>
</dbReference>
<evidence type="ECO:0000259" key="1">
    <source>
        <dbReference type="Pfam" id="PF07075"/>
    </source>
</evidence>
<dbReference type="InterPro" id="IPR008302">
    <property type="entry name" value="NamZ"/>
</dbReference>
<dbReference type="Gene3D" id="3.40.50.12170">
    <property type="entry name" value="Uncharacterised protein PF07075, DUF1343"/>
    <property type="match status" value="1"/>
</dbReference>
<proteinExistence type="predicted"/>
<dbReference type="AlphaFoldDB" id="A0A7V5PMP1"/>
<protein>
    <submittedName>
        <fullName evidence="2">DUF1343 domain-containing protein</fullName>
    </submittedName>
</protein>
<dbReference type="Pfam" id="PF07075">
    <property type="entry name" value="NamZ_N"/>
    <property type="match status" value="1"/>
</dbReference>
<dbReference type="EMBL" id="DROD01000132">
    <property type="protein sequence ID" value="HHJ51904.1"/>
    <property type="molecule type" value="Genomic_DNA"/>
</dbReference>
<accession>A0A7V5PMP1</accession>
<dbReference type="PANTHER" id="PTHR42915">
    <property type="entry name" value="HYPOTHETICAL 460 KDA PROTEIN IN FEUA-SIGW INTERGENIC REGION [PRECURSOR]"/>
    <property type="match status" value="1"/>
</dbReference>
<organism evidence="2">
    <name type="scientific">Caldithrix abyssi</name>
    <dbReference type="NCBI Taxonomy" id="187145"/>
    <lineage>
        <taxon>Bacteria</taxon>
        <taxon>Pseudomonadati</taxon>
        <taxon>Calditrichota</taxon>
        <taxon>Calditrichia</taxon>
        <taxon>Calditrichales</taxon>
        <taxon>Calditrichaceae</taxon>
        <taxon>Caldithrix</taxon>
    </lineage>
</organism>
<dbReference type="GO" id="GO:0033922">
    <property type="term" value="F:peptidoglycan beta-N-acetylmuramidase activity"/>
    <property type="evidence" value="ECO:0007669"/>
    <property type="project" value="InterPro"/>
</dbReference>
<name>A0A7V5PMP1_CALAY</name>
<dbReference type="InterPro" id="IPR048502">
    <property type="entry name" value="NamZ_N"/>
</dbReference>